<keyword evidence="2" id="KW-0472">Membrane</keyword>
<comment type="caution">
    <text evidence="3">The sequence shown here is derived from an EMBL/GenBank/DDBJ whole genome shotgun (WGS) entry which is preliminary data.</text>
</comment>
<evidence type="ECO:0000313" key="3">
    <source>
        <dbReference type="EMBL" id="MBB6098115.1"/>
    </source>
</evidence>
<dbReference type="PANTHER" id="PTHR34351">
    <property type="entry name" value="SLR1927 PROTEIN-RELATED"/>
    <property type="match status" value="1"/>
</dbReference>
<accession>A0A841I2G6</accession>
<gene>
    <name evidence="3" type="ORF">HNR42_001540</name>
</gene>
<feature type="region of interest" description="Disordered" evidence="1">
    <location>
        <begin position="176"/>
        <end position="195"/>
    </location>
</feature>
<dbReference type="AlphaFoldDB" id="A0A841I2G6"/>
<reference evidence="3 4" key="1">
    <citation type="submission" date="2020-08" db="EMBL/GenBank/DDBJ databases">
        <title>Genomic Encyclopedia of Type Strains, Phase IV (KMG-IV): sequencing the most valuable type-strain genomes for metagenomic binning, comparative biology and taxonomic classification.</title>
        <authorList>
            <person name="Goeker M."/>
        </authorList>
    </citation>
    <scope>NUCLEOTIDE SEQUENCE [LARGE SCALE GENOMIC DNA]</scope>
    <source>
        <strain evidence="3 4">DSM 21458</strain>
    </source>
</reference>
<dbReference type="PANTHER" id="PTHR34351:SF1">
    <property type="entry name" value="SLR1927 PROTEIN"/>
    <property type="match status" value="1"/>
</dbReference>
<keyword evidence="2" id="KW-1133">Transmembrane helix</keyword>
<dbReference type="EMBL" id="JACHHG010000005">
    <property type="protein sequence ID" value="MBB6098115.1"/>
    <property type="molecule type" value="Genomic_DNA"/>
</dbReference>
<dbReference type="Proteomes" id="UP000569951">
    <property type="component" value="Unassembled WGS sequence"/>
</dbReference>
<evidence type="ECO:0000256" key="1">
    <source>
        <dbReference type="SAM" id="MobiDB-lite"/>
    </source>
</evidence>
<proteinExistence type="predicted"/>
<feature type="transmembrane region" description="Helical" evidence="2">
    <location>
        <begin position="23"/>
        <end position="42"/>
    </location>
</feature>
<dbReference type="RefSeq" id="WP_183986225.1">
    <property type="nucleotide sequence ID" value="NZ_JACHHG010000005.1"/>
</dbReference>
<sequence>MTATPHVPARVHLRSRLPRPTRFGWGFALTTVLMLIGCINYMLSLGYFLTFLLMALWLTSAVHAARSLRGLRASATTTAEVFAGGEAHLTLTLENNTALERPHLRLSLPGALSAPTLELPARGSVRSEISLRAPRRGRLRPGTLRLEGGDPLGLFRARGHVPLELEITVFPAPEEPAPAWPTRAPQASAGGTLRVSGSDEYQGLRDYQPGDSPRSVAWRLAARSEGPLLTKVFDAPASDTLRFEYAALTGLDLEARLSRLTAWVLHAERLGARYTLVLPGHALEEGGGEAHARRCLTALALFEERRP</sequence>
<protein>
    <submittedName>
        <fullName evidence="3">Uncharacterized protein (DUF58 family)</fullName>
    </submittedName>
</protein>
<keyword evidence="2" id="KW-0812">Transmembrane</keyword>
<name>A0A841I2G6_9DEIO</name>
<evidence type="ECO:0000256" key="2">
    <source>
        <dbReference type="SAM" id="Phobius"/>
    </source>
</evidence>
<keyword evidence="4" id="KW-1185">Reference proteome</keyword>
<organism evidence="3 4">
    <name type="scientific">Deinobacterium chartae</name>
    <dbReference type="NCBI Taxonomy" id="521158"/>
    <lineage>
        <taxon>Bacteria</taxon>
        <taxon>Thermotogati</taxon>
        <taxon>Deinococcota</taxon>
        <taxon>Deinococci</taxon>
        <taxon>Deinococcales</taxon>
        <taxon>Deinococcaceae</taxon>
        <taxon>Deinobacterium</taxon>
    </lineage>
</organism>
<evidence type="ECO:0000313" key="4">
    <source>
        <dbReference type="Proteomes" id="UP000569951"/>
    </source>
</evidence>